<dbReference type="HOGENOM" id="CLU_1288429_0_0_11"/>
<feature type="transmembrane region" description="Helical" evidence="2">
    <location>
        <begin position="123"/>
        <end position="144"/>
    </location>
</feature>
<dbReference type="EMBL" id="CP001966">
    <property type="protein sequence ID" value="ADG78427.1"/>
    <property type="molecule type" value="Genomic_DNA"/>
</dbReference>
<dbReference type="Proteomes" id="UP000001213">
    <property type="component" value="Chromosome"/>
</dbReference>
<evidence type="ECO:0000256" key="2">
    <source>
        <dbReference type="SAM" id="Phobius"/>
    </source>
</evidence>
<feature type="region of interest" description="Disordered" evidence="1">
    <location>
        <begin position="32"/>
        <end position="74"/>
    </location>
</feature>
<keyword evidence="2" id="KW-0812">Transmembrane</keyword>
<dbReference type="STRING" id="521096.Tpau_1809"/>
<evidence type="ECO:0000313" key="4">
    <source>
        <dbReference type="Proteomes" id="UP000001213"/>
    </source>
</evidence>
<dbReference type="Gene3D" id="3.10.350.10">
    <property type="entry name" value="LysM domain"/>
    <property type="match status" value="1"/>
</dbReference>
<dbReference type="AlphaFoldDB" id="D5UMT0"/>
<keyword evidence="4" id="KW-1185">Reference proteome</keyword>
<gene>
    <name evidence="3" type="ordered locus">Tpau_1809</name>
</gene>
<keyword evidence="2" id="KW-1133">Transmembrane helix</keyword>
<dbReference type="KEGG" id="tpr:Tpau_1809"/>
<evidence type="ECO:0000313" key="3">
    <source>
        <dbReference type="EMBL" id="ADG78427.1"/>
    </source>
</evidence>
<reference evidence="4" key="1">
    <citation type="submission" date="2010-03" db="EMBL/GenBank/DDBJ databases">
        <title>The complete chromosome of Tsukamurella paurometabola DSM 20162.</title>
        <authorList>
            <consortium name="US DOE Joint Genome Institute (JGI-PGF)"/>
            <person name="Lucas S."/>
            <person name="Copeland A."/>
            <person name="Lapidus A."/>
            <person name="Glavina del Rio T."/>
            <person name="Dalin E."/>
            <person name="Tice H."/>
            <person name="Bruce D."/>
            <person name="Goodwin L."/>
            <person name="Pitluck S."/>
            <person name="Kyrpides N."/>
            <person name="Mavromatis K."/>
            <person name="Ivanova N."/>
            <person name="Mikhailova N."/>
            <person name="Munk A.C."/>
            <person name="Brettin T."/>
            <person name="Detter J.C."/>
            <person name="Tapia R."/>
            <person name="Han C."/>
            <person name="Larimer F."/>
            <person name="Land M."/>
            <person name="Hauser L."/>
            <person name="Markowitz V."/>
            <person name="Cheng J.-F."/>
            <person name="Hugenholtz P."/>
            <person name="Woyke T."/>
            <person name="Wu D."/>
            <person name="Jando M."/>
            <person name="Brambilla E."/>
            <person name="Klenk H.-P."/>
            <person name="Eisen J.A."/>
        </authorList>
    </citation>
    <scope>NUCLEOTIDE SEQUENCE [LARGE SCALE GENOMIC DNA]</scope>
    <source>
        <strain evidence="4">ATCC 8368 / DSM 20162 / CCUG 35730 / CIP 100753 / JCM 10117 / KCTC 9821 / NBRC 16120 / NCIMB 702349 / NCTC 13040</strain>
    </source>
</reference>
<dbReference type="RefSeq" id="WP_013126455.1">
    <property type="nucleotide sequence ID" value="NC_014158.1"/>
</dbReference>
<organism evidence="3 4">
    <name type="scientific">Tsukamurella paurometabola (strain ATCC 8368 / DSM 20162 / CCUG 35730 / CIP 100753 / JCM 10117 / KCTC 9821 / NBRC 16120 / NCIMB 702349 / NCTC 13040)</name>
    <name type="common">Corynebacterium paurometabolum</name>
    <dbReference type="NCBI Taxonomy" id="521096"/>
    <lineage>
        <taxon>Bacteria</taxon>
        <taxon>Bacillati</taxon>
        <taxon>Actinomycetota</taxon>
        <taxon>Actinomycetes</taxon>
        <taxon>Mycobacteriales</taxon>
        <taxon>Tsukamurellaceae</taxon>
        <taxon>Tsukamurella</taxon>
    </lineage>
</organism>
<dbReference type="InterPro" id="IPR036779">
    <property type="entry name" value="LysM_dom_sf"/>
</dbReference>
<accession>D5UMT0</accession>
<evidence type="ECO:0000256" key="1">
    <source>
        <dbReference type="SAM" id="MobiDB-lite"/>
    </source>
</evidence>
<sequence>MTAIIDRDTIEAGQSAPRRAGLVGHGTAATVHRRGAAQARGLSPRLVRSRSGEGSGDSITVSNTPERGDVRTAGSAPSAIRVVGARGARTRSIERIRVRESARRPRGYSRADGCARRSPRPTWLACVLAAAATFATVVLLFGGASPEPQAAPVSAGTPALTSVVTVRSGQTLEQVAREIAPERPVASVVDEVSRINGLTDGRVRAGQTLVTPRY</sequence>
<dbReference type="eggNOG" id="COG1388">
    <property type="taxonomic scope" value="Bacteria"/>
</dbReference>
<protein>
    <submittedName>
        <fullName evidence="3">Peptidoglycan-binding lysin domain protein</fullName>
    </submittedName>
</protein>
<name>D5UMT0_TSUPD</name>
<proteinExistence type="predicted"/>
<reference evidence="3 4" key="2">
    <citation type="journal article" date="2011" name="Stand. Genomic Sci.">
        <title>Complete genome sequence of Tsukamurella paurometabola type strain (no. 33).</title>
        <authorList>
            <person name="Munk A.C."/>
            <person name="Lapidus A."/>
            <person name="Lucas S."/>
            <person name="Nolan M."/>
            <person name="Tice H."/>
            <person name="Cheng J.F."/>
            <person name="Del Rio T.G."/>
            <person name="Goodwin L."/>
            <person name="Pitluck S."/>
            <person name="Liolios K."/>
            <person name="Huntemann M."/>
            <person name="Ivanova N."/>
            <person name="Mavromatis K."/>
            <person name="Mikhailova N."/>
            <person name="Pati A."/>
            <person name="Chen A."/>
            <person name="Palaniappan K."/>
            <person name="Tapia R."/>
            <person name="Han C."/>
            <person name="Land M."/>
            <person name="Hauser L."/>
            <person name="Chang Y.J."/>
            <person name="Jeffries C.D."/>
            <person name="Brettin T."/>
            <person name="Yasawong M."/>
            <person name="Brambilla E.M."/>
            <person name="Rohde M."/>
            <person name="Sikorski J."/>
            <person name="Goker M."/>
            <person name="Detter J.C."/>
            <person name="Woyke T."/>
            <person name="Bristow J."/>
            <person name="Eisen J.A."/>
            <person name="Markowitz V."/>
            <person name="Hugenholtz P."/>
            <person name="Kyrpides N.C."/>
            <person name="Klenk H.P."/>
        </authorList>
    </citation>
    <scope>NUCLEOTIDE SEQUENCE [LARGE SCALE GENOMIC DNA]</scope>
    <source>
        <strain evidence="4">ATCC 8368 / DSM 20162 / CCUG 35730 / CIP 100753 / JCM 10117 / KCTC 9821 / NBRC 16120 / NCIMB 702349 / NCTC 13040</strain>
    </source>
</reference>
<keyword evidence="2" id="KW-0472">Membrane</keyword>